<sequence length="304" mass="33133">MVSKITFFLFHSISVVTRRRRNGKSTKSVNGTLGTGVTSSKANKFVALIVDATVHGVENPNNGVIISGPSSNNKKRIRLGNDVGTDPEETVTNVIMVVNQRINASTTGFKSGVNADMNFSQEVNTTKSVHGIKGGTKKDGYLKGAIQYGKNPQISKEGINGVVNVKANFNAISMCDNYKNPLSLMHSSHTSTNPNVPNSKPIPLEQQRDLGTIFHVSKNDQQLDLPYNSNTPSAIPYVGDMHAGQVVQDESDDITLFSHPQMDIGQLSSKEVNANCQVEHMHHLEDVGEPIRVHEEDEISMDCH</sequence>
<accession>A0AAV1XEL4</accession>
<protein>
    <submittedName>
        <fullName evidence="1">Uncharacterized protein</fullName>
    </submittedName>
</protein>
<comment type="caution">
    <text evidence="1">The sequence shown here is derived from an EMBL/GenBank/DDBJ whole genome shotgun (WGS) entry which is preliminary data.</text>
</comment>
<organism evidence="1 2">
    <name type="scientific">Lupinus luteus</name>
    <name type="common">European yellow lupine</name>
    <dbReference type="NCBI Taxonomy" id="3873"/>
    <lineage>
        <taxon>Eukaryota</taxon>
        <taxon>Viridiplantae</taxon>
        <taxon>Streptophyta</taxon>
        <taxon>Embryophyta</taxon>
        <taxon>Tracheophyta</taxon>
        <taxon>Spermatophyta</taxon>
        <taxon>Magnoliopsida</taxon>
        <taxon>eudicotyledons</taxon>
        <taxon>Gunneridae</taxon>
        <taxon>Pentapetalae</taxon>
        <taxon>rosids</taxon>
        <taxon>fabids</taxon>
        <taxon>Fabales</taxon>
        <taxon>Fabaceae</taxon>
        <taxon>Papilionoideae</taxon>
        <taxon>50 kb inversion clade</taxon>
        <taxon>genistoids sensu lato</taxon>
        <taxon>core genistoids</taxon>
        <taxon>Genisteae</taxon>
        <taxon>Lupinus</taxon>
    </lineage>
</organism>
<evidence type="ECO:0000313" key="1">
    <source>
        <dbReference type="EMBL" id="CAL0319778.1"/>
    </source>
</evidence>
<evidence type="ECO:0000313" key="2">
    <source>
        <dbReference type="Proteomes" id="UP001497480"/>
    </source>
</evidence>
<dbReference type="AlphaFoldDB" id="A0AAV1XEL4"/>
<keyword evidence="2" id="KW-1185">Reference proteome</keyword>
<gene>
    <name evidence="1" type="ORF">LLUT_LOCUS20838</name>
</gene>
<dbReference type="EMBL" id="CAXHTB010000014">
    <property type="protein sequence ID" value="CAL0319778.1"/>
    <property type="molecule type" value="Genomic_DNA"/>
</dbReference>
<reference evidence="1 2" key="1">
    <citation type="submission" date="2024-03" db="EMBL/GenBank/DDBJ databases">
        <authorList>
            <person name="Martinez-Hernandez J."/>
        </authorList>
    </citation>
    <scope>NUCLEOTIDE SEQUENCE [LARGE SCALE GENOMIC DNA]</scope>
</reference>
<dbReference type="Proteomes" id="UP001497480">
    <property type="component" value="Unassembled WGS sequence"/>
</dbReference>
<proteinExistence type="predicted"/>
<name>A0AAV1XEL4_LUPLU</name>